<feature type="domain" description="Helicase/UvrB N-terminal" evidence="2">
    <location>
        <begin position="145"/>
        <end position="292"/>
    </location>
</feature>
<keyword evidence="1" id="KW-0175">Coiled coil</keyword>
<evidence type="ECO:0000313" key="4">
    <source>
        <dbReference type="Proteomes" id="UP000782843"/>
    </source>
</evidence>
<dbReference type="Gene3D" id="3.40.50.300">
    <property type="entry name" value="P-loop containing nucleotide triphosphate hydrolases"/>
    <property type="match status" value="1"/>
</dbReference>
<dbReference type="GO" id="GO:0005524">
    <property type="term" value="F:ATP binding"/>
    <property type="evidence" value="ECO:0007669"/>
    <property type="project" value="InterPro"/>
</dbReference>
<organism evidence="3 4">
    <name type="scientific">Candidatus Dojkabacteria bacterium</name>
    <dbReference type="NCBI Taxonomy" id="2099670"/>
    <lineage>
        <taxon>Bacteria</taxon>
        <taxon>Candidatus Dojkabacteria</taxon>
    </lineage>
</organism>
<dbReference type="GO" id="GO:0016787">
    <property type="term" value="F:hydrolase activity"/>
    <property type="evidence" value="ECO:0007669"/>
    <property type="project" value="InterPro"/>
</dbReference>
<dbReference type="Proteomes" id="UP000782843">
    <property type="component" value="Unassembled WGS sequence"/>
</dbReference>
<dbReference type="GO" id="GO:0003677">
    <property type="term" value="F:DNA binding"/>
    <property type="evidence" value="ECO:0007669"/>
    <property type="project" value="InterPro"/>
</dbReference>
<comment type="caution">
    <text evidence="3">The sequence shown here is derived from an EMBL/GenBank/DDBJ whole genome shotgun (WGS) entry which is preliminary data.</text>
</comment>
<accession>A0A955RIG7</accession>
<keyword evidence="3" id="KW-0347">Helicase</keyword>
<reference evidence="3" key="2">
    <citation type="journal article" date="2021" name="Microbiome">
        <title>Successional dynamics and alternative stable states in a saline activated sludge microbial community over 9 years.</title>
        <authorList>
            <person name="Wang Y."/>
            <person name="Ye J."/>
            <person name="Ju F."/>
            <person name="Liu L."/>
            <person name="Boyd J.A."/>
            <person name="Deng Y."/>
            <person name="Parks D.H."/>
            <person name="Jiang X."/>
            <person name="Yin X."/>
            <person name="Woodcroft B.J."/>
            <person name="Tyson G.W."/>
            <person name="Hugenholtz P."/>
            <person name="Polz M.F."/>
            <person name="Zhang T."/>
        </authorList>
    </citation>
    <scope>NUCLEOTIDE SEQUENCE</scope>
    <source>
        <strain evidence="3">HKST-UBA10</strain>
    </source>
</reference>
<dbReference type="Pfam" id="PF04851">
    <property type="entry name" value="ResIII"/>
    <property type="match status" value="1"/>
</dbReference>
<dbReference type="SUPFAM" id="SSF52540">
    <property type="entry name" value="P-loop containing nucleoside triphosphate hydrolases"/>
    <property type="match status" value="1"/>
</dbReference>
<proteinExistence type="predicted"/>
<feature type="coiled-coil region" evidence="1">
    <location>
        <begin position="833"/>
        <end position="860"/>
    </location>
</feature>
<keyword evidence="3" id="KW-0067">ATP-binding</keyword>
<dbReference type="InterPro" id="IPR027417">
    <property type="entry name" value="P-loop_NTPase"/>
</dbReference>
<dbReference type="InterPro" id="IPR006935">
    <property type="entry name" value="Helicase/UvrB_N"/>
</dbReference>
<dbReference type="EMBL" id="JAGQLG010000219">
    <property type="protein sequence ID" value="MCA9382708.1"/>
    <property type="molecule type" value="Genomic_DNA"/>
</dbReference>
<dbReference type="GO" id="GO:0004386">
    <property type="term" value="F:helicase activity"/>
    <property type="evidence" value="ECO:0007669"/>
    <property type="project" value="UniProtKB-KW"/>
</dbReference>
<reference evidence="3" key="1">
    <citation type="submission" date="2020-04" db="EMBL/GenBank/DDBJ databases">
        <authorList>
            <person name="Zhang T."/>
        </authorList>
    </citation>
    <scope>NUCLEOTIDE SEQUENCE</scope>
    <source>
        <strain evidence="3">HKST-UBA10</strain>
    </source>
</reference>
<gene>
    <name evidence="3" type="ORF">KC660_04875</name>
</gene>
<sequence length="1037" mass="120886">MAKKVTKLSENLVLNRYILSLFEEDNLDGLSQYLKDSRLETYDENNQSRFLNTLLERYNNLDQDFSQALRKYDHNIYLHTKQINQKRTKPITWKYFQYLGLLFTEIILDKYFSNKDQLILDLNEFAQKLYRHEEVDYEVSPFTLSEFNKLVFWQATGSGKTLTLHINYLQLKHYLDHYKLERNFNKFILLTPNEGLSKQHLEELRESNIGGEIFDKSNQGGLFSSSKDYIEIIDIHKLKDKSGDKTVAVDSFGQNNIVFVDEGHRGSSGEEWLKMRDRLTLDGFSFEYSATFEQAISPKEKKLFNLYSKTILFDYSYKYFYLDGYGKEYRILNISNNNWSETRFRYLVSSLLSYYQQLKLFESKKQEFKPFNIEKPLMIFVGGSVNAVRTENKEKVSDVIDILLFLKSFLEDKQTSIKAIDSILKEESGLLDDSGTDVFSGQFRFLQKLNLGSNDLYKDLLIKIFNTSNSTASFQLINLKSVDGEIGVRLGSSAPYFAVINVGDDRRLLKLCEENNLQTNEQEFANSLFNNINSDQSSINLLIGSKKFTEGWNSWRVSCIGLMNLGRTEGSEIIQLFGRGVRLKGYNWSLKRSESLKKSELSTEKPDYLSVLETLNIFGVRADYMYEFKEYLEREGIPTKDNIVEITLPTIKNFGSLKHLKVISSKAPEFIEPIAVDEPIKPKRKVELNLYAKLTSISSLDPTSENVSKHEISIDERLVDFFDFNKIFFEVNDYCKSQGWTNITVSKQTLKQLLLKDGWYQILAPQNLFNLSSFSEIDSIQSEVVIPLLKKYIKTIYTYFQSEHESKYRTYTSLSDADPNIVGEYLITIDKSEEALIEDLQKYSQEIKRLNDDYDRFDNKLKLINFSRHIYQPLVFSDHKSKLIKVSPVALNESEKDFVEEIRVFYRDNQSMFESTDLYLLRNQSKGNGISFFEANNFFPDFIMWLVEGDKQKIIFIDPKGIREVGGMSDPKIQFSHAIKQIEDELGDKNVSLNSFIITPTYLDQSWWGNDYSEEDFQENNVLFMRDGYLSEMFNKL</sequence>
<evidence type="ECO:0000256" key="1">
    <source>
        <dbReference type="SAM" id="Coils"/>
    </source>
</evidence>
<evidence type="ECO:0000259" key="2">
    <source>
        <dbReference type="Pfam" id="PF04851"/>
    </source>
</evidence>
<protein>
    <submittedName>
        <fullName evidence="3">DEAD/DEAH box helicase family protein</fullName>
    </submittedName>
</protein>
<name>A0A955RIG7_9BACT</name>
<keyword evidence="3" id="KW-0378">Hydrolase</keyword>
<dbReference type="AlphaFoldDB" id="A0A955RIG7"/>
<evidence type="ECO:0000313" key="3">
    <source>
        <dbReference type="EMBL" id="MCA9382708.1"/>
    </source>
</evidence>
<keyword evidence="3" id="KW-0547">Nucleotide-binding</keyword>